<reference evidence="2" key="1">
    <citation type="submission" date="2021-01" db="EMBL/GenBank/DDBJ databases">
        <authorList>
            <person name="Corre E."/>
            <person name="Pelletier E."/>
            <person name="Niang G."/>
            <person name="Scheremetjew M."/>
            <person name="Finn R."/>
            <person name="Kale V."/>
            <person name="Holt S."/>
            <person name="Cochrane G."/>
            <person name="Meng A."/>
            <person name="Brown T."/>
            <person name="Cohen L."/>
        </authorList>
    </citation>
    <scope>NUCLEOTIDE SEQUENCE</scope>
    <source>
        <strain evidence="2">CCMP1452</strain>
    </source>
</reference>
<feature type="region of interest" description="Disordered" evidence="1">
    <location>
        <begin position="13"/>
        <end position="35"/>
    </location>
</feature>
<organism evidence="2">
    <name type="scientific">Eucampia antarctica</name>
    <dbReference type="NCBI Taxonomy" id="49252"/>
    <lineage>
        <taxon>Eukaryota</taxon>
        <taxon>Sar</taxon>
        <taxon>Stramenopiles</taxon>
        <taxon>Ochrophyta</taxon>
        <taxon>Bacillariophyta</taxon>
        <taxon>Mediophyceae</taxon>
        <taxon>Biddulphiophycidae</taxon>
        <taxon>Hemiaulales</taxon>
        <taxon>Hemiaulaceae</taxon>
        <taxon>Eucampia</taxon>
    </lineage>
</organism>
<proteinExistence type="predicted"/>
<protein>
    <submittedName>
        <fullName evidence="2">Uncharacterized protein</fullName>
    </submittedName>
</protein>
<accession>A0A7S2RMH3</accession>
<dbReference type="EMBL" id="HBHI01015776">
    <property type="protein sequence ID" value="CAD9675283.1"/>
    <property type="molecule type" value="Transcribed_RNA"/>
</dbReference>
<dbReference type="AlphaFoldDB" id="A0A7S2RMH3"/>
<name>A0A7S2RMH3_9STRA</name>
<evidence type="ECO:0000256" key="1">
    <source>
        <dbReference type="SAM" id="MobiDB-lite"/>
    </source>
</evidence>
<feature type="compositionally biased region" description="Basic and acidic residues" evidence="1">
    <location>
        <begin position="101"/>
        <end position="113"/>
    </location>
</feature>
<gene>
    <name evidence="2" type="ORF">EANT1437_LOCUS8093</name>
</gene>
<evidence type="ECO:0000313" key="2">
    <source>
        <dbReference type="EMBL" id="CAD9675283.1"/>
    </source>
</evidence>
<feature type="region of interest" description="Disordered" evidence="1">
    <location>
        <begin position="92"/>
        <end position="121"/>
    </location>
</feature>
<sequence>MTSLKDYIKSDNSRQTIQFSSDDKDDEYSFDDYGYGNDINEFHENEYNYDDAADDLSPDDQSGLKFYIEKKAYCQKLSDAGSLDHEDLDKICYSDDEDTPERDSQVQHAKEGKLQTQNSSPTNIVIKAKKLTNDYFTQTKTRRNRDLNLSLSLIHE</sequence>